<organism evidence="1 2">
    <name type="scientific">Globodera pallida</name>
    <name type="common">Potato cyst nematode worm</name>
    <name type="synonym">Heterodera pallida</name>
    <dbReference type="NCBI Taxonomy" id="36090"/>
    <lineage>
        <taxon>Eukaryota</taxon>
        <taxon>Metazoa</taxon>
        <taxon>Ecdysozoa</taxon>
        <taxon>Nematoda</taxon>
        <taxon>Chromadorea</taxon>
        <taxon>Rhabditida</taxon>
        <taxon>Tylenchina</taxon>
        <taxon>Tylenchomorpha</taxon>
        <taxon>Tylenchoidea</taxon>
        <taxon>Heteroderidae</taxon>
        <taxon>Heteroderinae</taxon>
        <taxon>Globodera</taxon>
    </lineage>
</organism>
<reference evidence="2" key="3">
    <citation type="submission" date="2016-06" db="UniProtKB">
        <authorList>
            <consortium name="WormBaseParasite"/>
        </authorList>
    </citation>
    <scope>IDENTIFICATION</scope>
</reference>
<evidence type="ECO:0000313" key="1">
    <source>
        <dbReference type="Proteomes" id="UP000050741"/>
    </source>
</evidence>
<evidence type="ECO:0000313" key="2">
    <source>
        <dbReference type="WBParaSite" id="GPLIN_001631300"/>
    </source>
</evidence>
<keyword evidence="1" id="KW-1185">Reference proteome</keyword>
<protein>
    <submittedName>
        <fullName evidence="2">Glutathione S-transferase</fullName>
    </submittedName>
</protein>
<dbReference type="WBParaSite" id="GPLIN_001631300">
    <property type="protein sequence ID" value="GPLIN_001631300"/>
    <property type="gene ID" value="GPLIN_001631300"/>
</dbReference>
<name>A0A183CTV5_GLOPA</name>
<accession>A0A183CTV5</accession>
<dbReference type="Proteomes" id="UP000050741">
    <property type="component" value="Unassembled WGS sequence"/>
</dbReference>
<reference evidence="1" key="2">
    <citation type="submission" date="2014-05" db="EMBL/GenBank/DDBJ databases">
        <title>The genome and life-stage specific transcriptomes of Globodera pallida elucidate key aspects of plant parasitism by a cyst nematode.</title>
        <authorList>
            <person name="Cotton J.A."/>
            <person name="Lilley C.J."/>
            <person name="Jones L.M."/>
            <person name="Kikuchi T."/>
            <person name="Reid A.J."/>
            <person name="Thorpe P."/>
            <person name="Tsai I.J."/>
            <person name="Beasley H."/>
            <person name="Blok V."/>
            <person name="Cock P.J.A."/>
            <person name="Van den Akker S.E."/>
            <person name="Holroyd N."/>
            <person name="Hunt M."/>
            <person name="Mantelin S."/>
            <person name="Naghra H."/>
            <person name="Pain A."/>
            <person name="Palomares-Rius J.E."/>
            <person name="Zarowiecki M."/>
            <person name="Berriman M."/>
            <person name="Jones J.T."/>
            <person name="Urwin P.E."/>
        </authorList>
    </citation>
    <scope>NUCLEOTIDE SEQUENCE [LARGE SCALE GENOMIC DNA]</scope>
    <source>
        <strain evidence="1">Lindley</strain>
    </source>
</reference>
<reference evidence="1" key="1">
    <citation type="submission" date="2013-12" db="EMBL/GenBank/DDBJ databases">
        <authorList>
            <person name="Aslett M."/>
        </authorList>
    </citation>
    <scope>NUCLEOTIDE SEQUENCE [LARGE SCALE GENOMIC DNA]</scope>
    <source>
        <strain evidence="1">Lindley</strain>
    </source>
</reference>
<proteinExistence type="predicted"/>
<sequence>ARWAGRIQQHPYPGDGARRLLEMVQQPFFVKFGDRGLSSAREIEHHRAGSAKPLILPFLK</sequence>
<dbReference type="AlphaFoldDB" id="A0A183CTV5"/>